<dbReference type="GO" id="GO:0016020">
    <property type="term" value="C:membrane"/>
    <property type="evidence" value="ECO:0007669"/>
    <property type="project" value="UniProtKB-SubCell"/>
</dbReference>
<accession>A0AAE3I9P1</accession>
<name>A0AAE3I9P1_9EURY</name>
<dbReference type="InterPro" id="IPR050638">
    <property type="entry name" value="AA-Vitamin_Transporters"/>
</dbReference>
<gene>
    <name evidence="8" type="ORF">OB914_03105</name>
    <name evidence="7" type="ORF">OB916_03030</name>
</gene>
<evidence type="ECO:0000259" key="6">
    <source>
        <dbReference type="Pfam" id="PF00892"/>
    </source>
</evidence>
<feature type="transmembrane region" description="Helical" evidence="5">
    <location>
        <begin position="151"/>
        <end position="173"/>
    </location>
</feature>
<evidence type="ECO:0000313" key="8">
    <source>
        <dbReference type="EMBL" id="MCU4725962.1"/>
    </source>
</evidence>
<feature type="transmembrane region" description="Helical" evidence="5">
    <location>
        <begin position="122"/>
        <end position="139"/>
    </location>
</feature>
<dbReference type="AlphaFoldDB" id="A0AAE3I9P1"/>
<comment type="subcellular location">
    <subcellularLocation>
        <location evidence="1">Membrane</location>
        <topology evidence="1">Multi-pass membrane protein</topology>
    </subcellularLocation>
</comment>
<organism evidence="8 10">
    <name type="scientific">Halapricum hydrolyticum</name>
    <dbReference type="NCBI Taxonomy" id="2979991"/>
    <lineage>
        <taxon>Archaea</taxon>
        <taxon>Methanobacteriati</taxon>
        <taxon>Methanobacteriota</taxon>
        <taxon>Stenosarchaea group</taxon>
        <taxon>Halobacteria</taxon>
        <taxon>Halobacteriales</taxon>
        <taxon>Haloarculaceae</taxon>
        <taxon>Halapricum</taxon>
    </lineage>
</organism>
<dbReference type="InterPro" id="IPR000620">
    <property type="entry name" value="EamA_dom"/>
</dbReference>
<feature type="domain" description="EamA" evidence="6">
    <location>
        <begin position="154"/>
        <end position="288"/>
    </location>
</feature>
<evidence type="ECO:0000256" key="4">
    <source>
        <dbReference type="ARBA" id="ARBA00023136"/>
    </source>
</evidence>
<dbReference type="PANTHER" id="PTHR32322">
    <property type="entry name" value="INNER MEMBRANE TRANSPORTER"/>
    <property type="match status" value="1"/>
</dbReference>
<dbReference type="Pfam" id="PF00892">
    <property type="entry name" value="EamA"/>
    <property type="match status" value="2"/>
</dbReference>
<keyword evidence="2 5" id="KW-0812">Transmembrane</keyword>
<reference evidence="8" key="1">
    <citation type="submission" date="2023-02" db="EMBL/GenBank/DDBJ databases">
        <title>Enrichment on poylsaccharides allowed isolation of novel metabolic and taxonomic groups of Haloarchaea.</title>
        <authorList>
            <person name="Sorokin D.Y."/>
            <person name="Elcheninov A.G."/>
            <person name="Khizhniak T.V."/>
            <person name="Kolganova T.V."/>
            <person name="Kublanov I.V."/>
        </authorList>
    </citation>
    <scope>NUCLEOTIDE SEQUENCE</scope>
    <source>
        <strain evidence="7 9">HArc-curdl5-1</strain>
        <strain evidence="8">HArc-curdl7</strain>
    </source>
</reference>
<evidence type="ECO:0000313" key="9">
    <source>
        <dbReference type="Proteomes" id="UP001208186"/>
    </source>
</evidence>
<dbReference type="Proteomes" id="UP001209746">
    <property type="component" value="Unassembled WGS sequence"/>
</dbReference>
<evidence type="ECO:0000256" key="3">
    <source>
        <dbReference type="ARBA" id="ARBA00022989"/>
    </source>
</evidence>
<sequence length="306" mass="32640">MRYRNLLLFVTLSIVWGSAFVAIKAGLADIPPVLFAAIRYDIAGVLVLGYAAAVVKRWRPRTRREWAAVAVGSVFLIAGYHALLFVGEQGTTSAAAAVVVSLSPVLTTGFARLLLPEERLTTVGIAGLLLGLVGVVVLVRPDPTNLFSRDVVSVALIFGAALSFAFGSVLVRWLEAGLPIETLEAWSMIGGAILMHLLALLVPGESLAAISWTPRAIVALGYLSLVASAVGFLLYFDLLERLGPVEINLVSYLAPVVAAVVGFAFLGEIIDAATGVGFLFIFVGFVLLKRRALARELDRWRKAVPT</sequence>
<keyword evidence="3 5" id="KW-1133">Transmembrane helix</keyword>
<keyword evidence="4 5" id="KW-0472">Membrane</keyword>
<dbReference type="Gene3D" id="1.10.3730.20">
    <property type="match status" value="1"/>
</dbReference>
<dbReference type="EMBL" id="JAOPKD010000002">
    <property type="protein sequence ID" value="MCU4725962.1"/>
    <property type="molecule type" value="Genomic_DNA"/>
</dbReference>
<evidence type="ECO:0000256" key="1">
    <source>
        <dbReference type="ARBA" id="ARBA00004141"/>
    </source>
</evidence>
<dbReference type="EMBL" id="JAOPKC010000002">
    <property type="protein sequence ID" value="MCU4717036.1"/>
    <property type="molecule type" value="Genomic_DNA"/>
</dbReference>
<comment type="caution">
    <text evidence="8">The sequence shown here is derived from an EMBL/GenBank/DDBJ whole genome shotgun (WGS) entry which is preliminary data.</text>
</comment>
<feature type="transmembrane region" description="Helical" evidence="5">
    <location>
        <begin position="38"/>
        <end position="55"/>
    </location>
</feature>
<proteinExistence type="predicted"/>
<protein>
    <submittedName>
        <fullName evidence="8">EamA family transporter</fullName>
    </submittedName>
</protein>
<feature type="transmembrane region" description="Helical" evidence="5">
    <location>
        <begin position="185"/>
        <end position="204"/>
    </location>
</feature>
<dbReference type="Proteomes" id="UP001208186">
    <property type="component" value="Unassembled WGS sequence"/>
</dbReference>
<dbReference type="PANTHER" id="PTHR32322:SF2">
    <property type="entry name" value="EAMA DOMAIN-CONTAINING PROTEIN"/>
    <property type="match status" value="1"/>
</dbReference>
<evidence type="ECO:0000313" key="7">
    <source>
        <dbReference type="EMBL" id="MCU4717036.1"/>
    </source>
</evidence>
<evidence type="ECO:0000256" key="2">
    <source>
        <dbReference type="ARBA" id="ARBA00022692"/>
    </source>
</evidence>
<evidence type="ECO:0000256" key="5">
    <source>
        <dbReference type="SAM" id="Phobius"/>
    </source>
</evidence>
<feature type="transmembrane region" description="Helical" evidence="5">
    <location>
        <begin position="67"/>
        <end position="87"/>
    </location>
</feature>
<feature type="transmembrane region" description="Helical" evidence="5">
    <location>
        <begin position="247"/>
        <end position="266"/>
    </location>
</feature>
<keyword evidence="9" id="KW-1185">Reference proteome</keyword>
<dbReference type="SUPFAM" id="SSF103481">
    <property type="entry name" value="Multidrug resistance efflux transporter EmrE"/>
    <property type="match status" value="2"/>
</dbReference>
<feature type="transmembrane region" description="Helical" evidence="5">
    <location>
        <begin position="216"/>
        <end position="235"/>
    </location>
</feature>
<dbReference type="InterPro" id="IPR037185">
    <property type="entry name" value="EmrE-like"/>
</dbReference>
<evidence type="ECO:0000313" key="10">
    <source>
        <dbReference type="Proteomes" id="UP001209746"/>
    </source>
</evidence>
<feature type="domain" description="EamA" evidence="6">
    <location>
        <begin position="6"/>
        <end position="139"/>
    </location>
</feature>
<dbReference type="RefSeq" id="WP_315907806.1">
    <property type="nucleotide sequence ID" value="NZ_JAOPKC010000002.1"/>
</dbReference>